<keyword evidence="2" id="KW-0732">Signal</keyword>
<protein>
    <submittedName>
        <fullName evidence="3">Uncharacterized protein</fullName>
    </submittedName>
</protein>
<feature type="signal peptide" evidence="2">
    <location>
        <begin position="1"/>
        <end position="24"/>
    </location>
</feature>
<feature type="region of interest" description="Disordered" evidence="1">
    <location>
        <begin position="24"/>
        <end position="183"/>
    </location>
</feature>
<name>H3NIN1_9LACT</name>
<dbReference type="AlphaFoldDB" id="H3NIN1"/>
<dbReference type="Proteomes" id="UP000006190">
    <property type="component" value="Unassembled WGS sequence"/>
</dbReference>
<dbReference type="HOGENOM" id="CLU_681040_0_0_9"/>
<dbReference type="RefSeq" id="WP_006308747.1">
    <property type="nucleotide sequence ID" value="NZ_JH601133.1"/>
</dbReference>
<evidence type="ECO:0000313" key="3">
    <source>
        <dbReference type="EMBL" id="EHR37541.1"/>
    </source>
</evidence>
<feature type="compositionally biased region" description="Low complexity" evidence="1">
    <location>
        <begin position="128"/>
        <end position="144"/>
    </location>
</feature>
<accession>H3NIN1</accession>
<evidence type="ECO:0000256" key="2">
    <source>
        <dbReference type="SAM" id="SignalP"/>
    </source>
</evidence>
<feature type="region of interest" description="Disordered" evidence="1">
    <location>
        <begin position="380"/>
        <end position="404"/>
    </location>
</feature>
<dbReference type="EMBL" id="AGEG01000006">
    <property type="protein sequence ID" value="EHR37541.1"/>
    <property type="molecule type" value="Genomic_DNA"/>
</dbReference>
<feature type="compositionally biased region" description="Basic and acidic residues" evidence="1">
    <location>
        <begin position="76"/>
        <end position="103"/>
    </location>
</feature>
<evidence type="ECO:0000313" key="4">
    <source>
        <dbReference type="Proteomes" id="UP000006190"/>
    </source>
</evidence>
<keyword evidence="4" id="KW-1185">Reference proteome</keyword>
<feature type="compositionally biased region" description="Low complexity" evidence="1">
    <location>
        <begin position="155"/>
        <end position="177"/>
    </location>
</feature>
<feature type="compositionally biased region" description="Low complexity" evidence="1">
    <location>
        <begin position="35"/>
        <end position="75"/>
    </location>
</feature>
<feature type="compositionally biased region" description="Acidic residues" evidence="1">
    <location>
        <begin position="385"/>
        <end position="404"/>
    </location>
</feature>
<organism evidence="3 4">
    <name type="scientific">Facklamia languida CCUG 37842</name>
    <dbReference type="NCBI Taxonomy" id="883113"/>
    <lineage>
        <taxon>Bacteria</taxon>
        <taxon>Bacillati</taxon>
        <taxon>Bacillota</taxon>
        <taxon>Bacilli</taxon>
        <taxon>Lactobacillales</taxon>
        <taxon>Aerococcaceae</taxon>
        <taxon>Facklamia</taxon>
    </lineage>
</organism>
<dbReference type="eggNOG" id="ENOG5034AEP">
    <property type="taxonomic scope" value="Bacteria"/>
</dbReference>
<dbReference type="STRING" id="883113.HMPREF9708_00720"/>
<feature type="compositionally biased region" description="Polar residues" evidence="1">
    <location>
        <begin position="104"/>
        <end position="116"/>
    </location>
</feature>
<reference evidence="3 4" key="1">
    <citation type="submission" date="2012-01" db="EMBL/GenBank/DDBJ databases">
        <title>The Genome Sequence of Facklamia languida CCUG 37842.</title>
        <authorList>
            <consortium name="The Broad Institute Genome Sequencing Platform"/>
            <person name="Earl A."/>
            <person name="Ward D."/>
            <person name="Feldgarden M."/>
            <person name="Gevers D."/>
            <person name="Huys G."/>
            <person name="Young S.K."/>
            <person name="Zeng Q."/>
            <person name="Gargeya S."/>
            <person name="Fitzgerald M."/>
            <person name="Haas B."/>
            <person name="Abouelleil A."/>
            <person name="Alvarado L."/>
            <person name="Arachchi H.M."/>
            <person name="Berlin A."/>
            <person name="Chapman S.B."/>
            <person name="Gearin G."/>
            <person name="Goldberg J."/>
            <person name="Griggs A."/>
            <person name="Gujja S."/>
            <person name="Hansen M."/>
            <person name="Heiman D."/>
            <person name="Howarth C."/>
            <person name="Larimer J."/>
            <person name="Lui A."/>
            <person name="MacDonald P.J.P."/>
            <person name="McCowen C."/>
            <person name="Montmayeur A."/>
            <person name="Murphy C."/>
            <person name="Neiman D."/>
            <person name="Pearson M."/>
            <person name="Priest M."/>
            <person name="Roberts A."/>
            <person name="Saif S."/>
            <person name="Shea T."/>
            <person name="Sisk P."/>
            <person name="Stolte C."/>
            <person name="Sykes S."/>
            <person name="Wortman J."/>
            <person name="Nusbaum C."/>
            <person name="Birren B."/>
        </authorList>
    </citation>
    <scope>NUCLEOTIDE SEQUENCE [LARGE SCALE GENOMIC DNA]</scope>
    <source>
        <strain evidence="3 4">CCUG 37842</strain>
    </source>
</reference>
<evidence type="ECO:0000256" key="1">
    <source>
        <dbReference type="SAM" id="MobiDB-lite"/>
    </source>
</evidence>
<feature type="chain" id="PRO_5003590076" evidence="2">
    <location>
        <begin position="25"/>
        <end position="404"/>
    </location>
</feature>
<comment type="caution">
    <text evidence="3">The sequence shown here is derived from an EMBL/GenBank/DDBJ whole genome shotgun (WGS) entry which is preliminary data.</text>
</comment>
<sequence length="404" mass="45001">MKFKKTTLVLSTALTLSTISPVFAQDEPVNPAPPATTTAPPATTTAPPATTTAPPATTTAPTETTTAPPETTTDPNPEKPADPKDKDKDDQTPPKDNEEKPNDSNEGSQPGNNENPADNHDENNSTSPTEEQTTTVAPTTTRPNTRPPHRPTVPQPSNNPNQYQPVQPVQPVQPAEEVLPEVEEEVTEPINLLEGDFVTFNANVYQDEAEADRLIQMIEEDEATKDRFVAEKEIVEDGEETFILVRVTYAEDIEEDGRYILFYVPTNFEDQMEAQEYLEEQMNRFPDVFIAGQIVTADNHYNVIFGIRPGADTQQVLYDEETFDVLYQADRKEYTYTVKLNPETGSFDDPIQEAVEKAFPGEFTFTTNPISETEVEVTMTPVPQEEADNEDSQLETIELDEDNE</sequence>
<dbReference type="PATRIC" id="fig|883113.3.peg.721"/>
<gene>
    <name evidence="3" type="ORF">HMPREF9708_00720</name>
</gene>
<proteinExistence type="predicted"/>
<dbReference type="OrthoDB" id="2139368at2"/>